<dbReference type="KEGG" id="lrg:LRHM_2567"/>
<gene>
    <name evidence="2" type="ordered locus">LRHM_2567</name>
</gene>
<dbReference type="Pfam" id="PF00480">
    <property type="entry name" value="ROK"/>
    <property type="match status" value="1"/>
</dbReference>
<evidence type="ECO:0000256" key="1">
    <source>
        <dbReference type="ARBA" id="ARBA00006479"/>
    </source>
</evidence>
<dbReference type="CDD" id="cd24152">
    <property type="entry name" value="ASKHA_NBD_ROK-like"/>
    <property type="match status" value="1"/>
</dbReference>
<dbReference type="Gene3D" id="3.30.420.40">
    <property type="match status" value="2"/>
</dbReference>
<dbReference type="AlphaFoldDB" id="A0A809NAS6"/>
<sequence>MSLAVIDIGGTSIKFGQYDSVTGVSFRTNASTPKTLPEFYKLLQKKIVQLRAVGDITGVAISSPGMVDQITGIIRGASAVPYIHNFPIVAELNNRFELPVAIENDANCAALAEVHAGAARDVRDAVFIVLGTGVGGAVVLNRQVRHGQHLLGGELGYMLHGEADTVSHLGTVVNAVARYNRINGTKLDGKGLYELAQHGNVSAKKAIQDMLDVVATTIFNLQYSLDPECFIIGGGVSQNPALLTDLEQALDSVMAHVGIAPLRPQIRIASFQADANLYGAAINFEQFSLRNGD</sequence>
<dbReference type="RefSeq" id="WP_005686547.1">
    <property type="nucleotide sequence ID" value="NC_013198.1"/>
</dbReference>
<dbReference type="InterPro" id="IPR043129">
    <property type="entry name" value="ATPase_NBD"/>
</dbReference>
<dbReference type="SUPFAM" id="SSF53067">
    <property type="entry name" value="Actin-like ATPase domain"/>
    <property type="match status" value="1"/>
</dbReference>
<dbReference type="GO" id="GO:0016301">
    <property type="term" value="F:kinase activity"/>
    <property type="evidence" value="ECO:0007669"/>
    <property type="project" value="UniProtKB-KW"/>
</dbReference>
<keyword evidence="2" id="KW-0418">Kinase</keyword>
<dbReference type="EMBL" id="AP011548">
    <property type="protein sequence ID" value="BAI43094.1"/>
    <property type="molecule type" value="Genomic_DNA"/>
</dbReference>
<reference evidence="2 3" key="1">
    <citation type="journal article" date="2009" name="J. Bacteriol.">
        <title>Complete genome sequence of the probiotic Lactobacillus rhamnosus ATCC 53103.</title>
        <authorList>
            <person name="Morita H."/>
            <person name="Toh H."/>
            <person name="Oshima K."/>
            <person name="Murakami M."/>
            <person name="Taylor T.D."/>
            <person name="Igimi S."/>
            <person name="Hattori M."/>
        </authorList>
    </citation>
    <scope>NUCLEOTIDE SEQUENCE [LARGE SCALE GENOMIC DNA]</scope>
    <source>
        <strain evidence="3">ATCC 53103 / LMG 18243 / GG [Tokyo]</strain>
    </source>
</reference>
<dbReference type="KEGG" id="lrh:LGG_02673"/>
<comment type="similarity">
    <text evidence="1">Belongs to the ROK (NagC/XylR) family.</text>
</comment>
<organism evidence="2 3">
    <name type="scientific">Lacticaseibacillus rhamnosus (strain ATCC 53103 / LMG 18243 / GG)</name>
    <name type="common">Lactobacillus rhamnosus</name>
    <dbReference type="NCBI Taxonomy" id="568703"/>
    <lineage>
        <taxon>Bacteria</taxon>
        <taxon>Bacillati</taxon>
        <taxon>Bacillota</taxon>
        <taxon>Bacilli</taxon>
        <taxon>Lactobacillales</taxon>
        <taxon>Lactobacillaceae</taxon>
        <taxon>Lacticaseibacillus</taxon>
    </lineage>
</organism>
<proteinExistence type="inferred from homology"/>
<dbReference type="InterPro" id="IPR000600">
    <property type="entry name" value="ROK"/>
</dbReference>
<dbReference type="PANTHER" id="PTHR18964">
    <property type="entry name" value="ROK (REPRESSOR, ORF, KINASE) FAMILY"/>
    <property type="match status" value="1"/>
</dbReference>
<evidence type="ECO:0000313" key="2">
    <source>
        <dbReference type="EMBL" id="BAI43094.1"/>
    </source>
</evidence>
<dbReference type="Proteomes" id="UP000002067">
    <property type="component" value="Chromosome"/>
</dbReference>
<keyword evidence="2" id="KW-0808">Transferase</keyword>
<evidence type="ECO:0000313" key="3">
    <source>
        <dbReference type="Proteomes" id="UP000002067"/>
    </source>
</evidence>
<accession>A0A809NAS6</accession>
<name>A0A809NAS6_LACRG</name>
<protein>
    <submittedName>
        <fullName evidence="2">Sugar kinase</fullName>
    </submittedName>
</protein>
<dbReference type="PANTHER" id="PTHR18964:SF170">
    <property type="entry name" value="SUGAR KINASE"/>
    <property type="match status" value="1"/>
</dbReference>